<dbReference type="Proteomes" id="UP000245207">
    <property type="component" value="Unassembled WGS sequence"/>
</dbReference>
<dbReference type="InterPro" id="IPR023410">
    <property type="entry name" value="14-3-3_domain"/>
</dbReference>
<dbReference type="Pfam" id="PF00244">
    <property type="entry name" value="14-3-3"/>
    <property type="match status" value="1"/>
</dbReference>
<evidence type="ECO:0000259" key="2">
    <source>
        <dbReference type="Pfam" id="PF00244"/>
    </source>
</evidence>
<keyword evidence="4" id="KW-1185">Reference proteome</keyword>
<gene>
    <name evidence="3" type="ORF">CTI12_AA307060</name>
</gene>
<reference evidence="3 4" key="1">
    <citation type="journal article" date="2018" name="Mol. Plant">
        <title>The genome of Artemisia annua provides insight into the evolution of Asteraceae family and artemisinin biosynthesis.</title>
        <authorList>
            <person name="Shen Q."/>
            <person name="Zhang L."/>
            <person name="Liao Z."/>
            <person name="Wang S."/>
            <person name="Yan T."/>
            <person name="Shi P."/>
            <person name="Liu M."/>
            <person name="Fu X."/>
            <person name="Pan Q."/>
            <person name="Wang Y."/>
            <person name="Lv Z."/>
            <person name="Lu X."/>
            <person name="Zhang F."/>
            <person name="Jiang W."/>
            <person name="Ma Y."/>
            <person name="Chen M."/>
            <person name="Hao X."/>
            <person name="Li L."/>
            <person name="Tang Y."/>
            <person name="Lv G."/>
            <person name="Zhou Y."/>
            <person name="Sun X."/>
            <person name="Brodelius P.E."/>
            <person name="Rose J.K.C."/>
            <person name="Tang K."/>
        </authorList>
    </citation>
    <scope>NUCLEOTIDE SEQUENCE [LARGE SCALE GENOMIC DNA]</scope>
    <source>
        <strain evidence="4">cv. Huhao1</strain>
        <tissue evidence="3">Leaf</tissue>
    </source>
</reference>
<evidence type="ECO:0000256" key="1">
    <source>
        <dbReference type="ARBA" id="ARBA00006141"/>
    </source>
</evidence>
<accession>A0A2U1MWP8</accession>
<proteinExistence type="inferred from homology"/>
<dbReference type="OrthoDB" id="406838at2759"/>
<evidence type="ECO:0000313" key="4">
    <source>
        <dbReference type="Proteomes" id="UP000245207"/>
    </source>
</evidence>
<dbReference type="Gene3D" id="1.20.190.20">
    <property type="entry name" value="14-3-3 domain"/>
    <property type="match status" value="1"/>
</dbReference>
<dbReference type="STRING" id="35608.A0A2U1MWP8"/>
<name>A0A2U1MWP8_ARTAN</name>
<dbReference type="InterPro" id="IPR036815">
    <property type="entry name" value="14-3-3_dom_sf"/>
</dbReference>
<organism evidence="3 4">
    <name type="scientific">Artemisia annua</name>
    <name type="common">Sweet wormwood</name>
    <dbReference type="NCBI Taxonomy" id="35608"/>
    <lineage>
        <taxon>Eukaryota</taxon>
        <taxon>Viridiplantae</taxon>
        <taxon>Streptophyta</taxon>
        <taxon>Embryophyta</taxon>
        <taxon>Tracheophyta</taxon>
        <taxon>Spermatophyta</taxon>
        <taxon>Magnoliopsida</taxon>
        <taxon>eudicotyledons</taxon>
        <taxon>Gunneridae</taxon>
        <taxon>Pentapetalae</taxon>
        <taxon>asterids</taxon>
        <taxon>campanulids</taxon>
        <taxon>Asterales</taxon>
        <taxon>Asteraceae</taxon>
        <taxon>Asteroideae</taxon>
        <taxon>Anthemideae</taxon>
        <taxon>Artemisiinae</taxon>
        <taxon>Artemisia</taxon>
    </lineage>
</organism>
<feature type="domain" description="14-3-3" evidence="2">
    <location>
        <begin position="56"/>
        <end position="98"/>
    </location>
</feature>
<comment type="similarity">
    <text evidence="1">Belongs to the 14-3-3 family.</text>
</comment>
<dbReference type="SUPFAM" id="SSF48445">
    <property type="entry name" value="14-3-3 protein"/>
    <property type="match status" value="1"/>
</dbReference>
<comment type="caution">
    <text evidence="3">The sequence shown here is derived from an EMBL/GenBank/DDBJ whole genome shotgun (WGS) entry which is preliminary data.</text>
</comment>
<dbReference type="EMBL" id="PKPP01004174">
    <property type="protein sequence ID" value="PWA65678.1"/>
    <property type="molecule type" value="Genomic_DNA"/>
</dbReference>
<sequence>MAEPKKRDSIWGLEKDKLVLNNVSELLISYGNFLTLQLMGKFYRWSSAWQSVLRVLETMTNAIRACHLAKVAFDEAIAELDTLSEESYKDNTLIITSIHSSQNTNSSAFEFIKNLQGCCQKGRKVQGLHDLKLYLARFGYLNYQPARNQLNTNNASFDDELEST</sequence>
<evidence type="ECO:0000313" key="3">
    <source>
        <dbReference type="EMBL" id="PWA65678.1"/>
    </source>
</evidence>
<dbReference type="AlphaFoldDB" id="A0A2U1MWP8"/>
<protein>
    <submittedName>
        <fullName evidence="3">Metallopeptidase, catalytic domain-containing protein</fullName>
    </submittedName>
</protein>